<sequence>MSLRKAYAAVLQLLRTRRGLSQHDIAGTVTQSHISQLEALKTSATLEVNEELASALNLNPVSLLALVQSAHEQKSPREILQTALLELDGIELLDEQLPTKPKKIRSRQIDGAEKKWNAVQALKAKGHSQAEIMRMLGIPRSTVGRYWNKSKDA</sequence>
<proteinExistence type="predicted"/>
<dbReference type="SMART" id="SM00530">
    <property type="entry name" value="HTH_XRE"/>
    <property type="match status" value="1"/>
</dbReference>
<dbReference type="AlphaFoldDB" id="A0A5E6S8Z6"/>
<dbReference type="InterPro" id="IPR001387">
    <property type="entry name" value="Cro/C1-type_HTH"/>
</dbReference>
<accession>A0A5E6S8Z6</accession>
<dbReference type="SUPFAM" id="SSF47413">
    <property type="entry name" value="lambda repressor-like DNA-binding domains"/>
    <property type="match status" value="1"/>
</dbReference>
<dbReference type="PROSITE" id="PS50943">
    <property type="entry name" value="HTH_CROC1"/>
    <property type="match status" value="1"/>
</dbReference>
<name>A0A5E6S8Z6_PSEFL</name>
<feature type="domain" description="HTH cro/C1-type" evidence="1">
    <location>
        <begin position="11"/>
        <end position="63"/>
    </location>
</feature>
<dbReference type="Pfam" id="PF01381">
    <property type="entry name" value="HTH_3"/>
    <property type="match status" value="1"/>
</dbReference>
<dbReference type="GO" id="GO:0003677">
    <property type="term" value="F:DNA binding"/>
    <property type="evidence" value="ECO:0007669"/>
    <property type="project" value="InterPro"/>
</dbReference>
<dbReference type="CDD" id="cd00093">
    <property type="entry name" value="HTH_XRE"/>
    <property type="match status" value="1"/>
</dbReference>
<evidence type="ECO:0000313" key="2">
    <source>
        <dbReference type="EMBL" id="VVM76880.1"/>
    </source>
</evidence>
<protein>
    <recommendedName>
        <fullName evidence="1">HTH cro/C1-type domain-containing protein</fullName>
    </recommendedName>
</protein>
<dbReference type="Pfam" id="PF13384">
    <property type="entry name" value="HTH_23"/>
    <property type="match status" value="1"/>
</dbReference>
<gene>
    <name evidence="2" type="ORF">PS673_02069</name>
</gene>
<reference evidence="2 3" key="1">
    <citation type="submission" date="2019-09" db="EMBL/GenBank/DDBJ databases">
        <authorList>
            <person name="Chandra G."/>
            <person name="Truman W A."/>
        </authorList>
    </citation>
    <scope>NUCLEOTIDE SEQUENCE [LARGE SCALE GENOMIC DNA]</scope>
    <source>
        <strain evidence="2">PS673</strain>
    </source>
</reference>
<dbReference type="Proteomes" id="UP000344274">
    <property type="component" value="Unassembled WGS sequence"/>
</dbReference>
<dbReference type="EMBL" id="CABVHB010000012">
    <property type="protein sequence ID" value="VVM76880.1"/>
    <property type="molecule type" value="Genomic_DNA"/>
</dbReference>
<evidence type="ECO:0000259" key="1">
    <source>
        <dbReference type="PROSITE" id="PS50943"/>
    </source>
</evidence>
<dbReference type="Gene3D" id="1.10.260.40">
    <property type="entry name" value="lambda repressor-like DNA-binding domains"/>
    <property type="match status" value="1"/>
</dbReference>
<evidence type="ECO:0000313" key="3">
    <source>
        <dbReference type="Proteomes" id="UP000344274"/>
    </source>
</evidence>
<dbReference type="InterPro" id="IPR010982">
    <property type="entry name" value="Lambda_DNA-bd_dom_sf"/>
</dbReference>
<organism evidence="2 3">
    <name type="scientific">Pseudomonas fluorescens</name>
    <dbReference type="NCBI Taxonomy" id="294"/>
    <lineage>
        <taxon>Bacteria</taxon>
        <taxon>Pseudomonadati</taxon>
        <taxon>Pseudomonadota</taxon>
        <taxon>Gammaproteobacteria</taxon>
        <taxon>Pseudomonadales</taxon>
        <taxon>Pseudomonadaceae</taxon>
        <taxon>Pseudomonas</taxon>
    </lineage>
</organism>
<dbReference type="Gene3D" id="1.10.10.60">
    <property type="entry name" value="Homeodomain-like"/>
    <property type="match status" value="1"/>
</dbReference>